<feature type="compositionally biased region" description="Polar residues" evidence="2">
    <location>
        <begin position="1"/>
        <end position="11"/>
    </location>
</feature>
<protein>
    <submittedName>
        <fullName evidence="4">Uncharacterized protein</fullName>
    </submittedName>
</protein>
<sequence>MKQKLQNSVNFGESPRYEFRARQTTSYQERIKKRRNQPESVKKTKKQKFSAIDLSLESIELLYSDESQFANLSEKSESKETVEEIQHRNNAYHRFLKNYKWIEEIFSTVAPELVDEKASEEVEKECDLLEQECNAEQDELAELEQNFALKKESLLKSSQDFTTTYQNLIQSGPKFRPWDNLAITSPEYIDYTKKVEAKNAELQKDPAKFVVMNQEIENMKKRAHELQKVLAIMRRYPSMSYAEKLGQRQEIPNFPPQMFASKNLFMMTSSQEPCSSFSQPRQGSSMPKQAKSAYVGQYIPVNGGSFL</sequence>
<evidence type="ECO:0000313" key="4">
    <source>
        <dbReference type="WBParaSite" id="ACRNAN_scaffold303.g6994.t1"/>
    </source>
</evidence>
<dbReference type="WBParaSite" id="ACRNAN_scaffold303.g6994.t1">
    <property type="protein sequence ID" value="ACRNAN_scaffold303.g6994.t1"/>
    <property type="gene ID" value="ACRNAN_scaffold303.g6994"/>
</dbReference>
<keyword evidence="1" id="KW-0175">Coiled coil</keyword>
<proteinExistence type="predicted"/>
<organism evidence="3 4">
    <name type="scientific">Acrobeloides nanus</name>
    <dbReference type="NCBI Taxonomy" id="290746"/>
    <lineage>
        <taxon>Eukaryota</taxon>
        <taxon>Metazoa</taxon>
        <taxon>Ecdysozoa</taxon>
        <taxon>Nematoda</taxon>
        <taxon>Chromadorea</taxon>
        <taxon>Rhabditida</taxon>
        <taxon>Tylenchina</taxon>
        <taxon>Cephalobomorpha</taxon>
        <taxon>Cephaloboidea</taxon>
        <taxon>Cephalobidae</taxon>
        <taxon>Acrobeloides</taxon>
    </lineage>
</organism>
<accession>A0A914DMZ7</accession>
<feature type="region of interest" description="Disordered" evidence="2">
    <location>
        <begin position="1"/>
        <end position="45"/>
    </location>
</feature>
<dbReference type="AlphaFoldDB" id="A0A914DMZ7"/>
<feature type="coiled-coil region" evidence="1">
    <location>
        <begin position="119"/>
        <end position="153"/>
    </location>
</feature>
<evidence type="ECO:0000313" key="3">
    <source>
        <dbReference type="Proteomes" id="UP000887540"/>
    </source>
</evidence>
<reference evidence="4" key="1">
    <citation type="submission" date="2022-11" db="UniProtKB">
        <authorList>
            <consortium name="WormBaseParasite"/>
        </authorList>
    </citation>
    <scope>IDENTIFICATION</scope>
</reference>
<evidence type="ECO:0000256" key="2">
    <source>
        <dbReference type="SAM" id="MobiDB-lite"/>
    </source>
</evidence>
<dbReference type="Proteomes" id="UP000887540">
    <property type="component" value="Unplaced"/>
</dbReference>
<keyword evidence="3" id="KW-1185">Reference proteome</keyword>
<evidence type="ECO:0000256" key="1">
    <source>
        <dbReference type="SAM" id="Coils"/>
    </source>
</evidence>
<name>A0A914DMZ7_9BILA</name>